<organism evidence="3 4">
    <name type="scientific">Kocuria aegyptia</name>
    <dbReference type="NCBI Taxonomy" id="330943"/>
    <lineage>
        <taxon>Bacteria</taxon>
        <taxon>Bacillati</taxon>
        <taxon>Actinomycetota</taxon>
        <taxon>Actinomycetes</taxon>
        <taxon>Micrococcales</taxon>
        <taxon>Micrococcaceae</taxon>
        <taxon>Kocuria</taxon>
    </lineage>
</organism>
<dbReference type="Proteomes" id="UP001501204">
    <property type="component" value="Unassembled WGS sequence"/>
</dbReference>
<dbReference type="PROSITE" id="PS51257">
    <property type="entry name" value="PROKAR_LIPOPROTEIN"/>
    <property type="match status" value="1"/>
</dbReference>
<dbReference type="InterPro" id="IPR015943">
    <property type="entry name" value="WD40/YVTN_repeat-like_dom_sf"/>
</dbReference>
<dbReference type="PROSITE" id="PS51318">
    <property type="entry name" value="TAT"/>
    <property type="match status" value="1"/>
</dbReference>
<accession>A0ABN2KA97</accession>
<dbReference type="CDD" id="cd15482">
    <property type="entry name" value="Sialidase_non-viral"/>
    <property type="match status" value="1"/>
</dbReference>
<comment type="caution">
    <text evidence="3">The sequence shown here is derived from an EMBL/GenBank/DDBJ whole genome shotgun (WGS) entry which is preliminary data.</text>
</comment>
<reference evidence="3 4" key="1">
    <citation type="journal article" date="2019" name="Int. J. Syst. Evol. Microbiol.">
        <title>The Global Catalogue of Microorganisms (GCM) 10K type strain sequencing project: providing services to taxonomists for standard genome sequencing and annotation.</title>
        <authorList>
            <consortium name="The Broad Institute Genomics Platform"/>
            <consortium name="The Broad Institute Genome Sequencing Center for Infectious Disease"/>
            <person name="Wu L."/>
            <person name="Ma J."/>
        </authorList>
    </citation>
    <scope>NUCLEOTIDE SEQUENCE [LARGE SCALE GENOMIC DNA]</scope>
    <source>
        <strain evidence="3 4">JCM 14735</strain>
    </source>
</reference>
<feature type="signal peptide" evidence="1">
    <location>
        <begin position="1"/>
        <end position="23"/>
    </location>
</feature>
<name>A0ABN2KA97_9MICC</name>
<dbReference type="InterPro" id="IPR002860">
    <property type="entry name" value="BNR_rpt"/>
</dbReference>
<dbReference type="InterPro" id="IPR058667">
    <property type="entry name" value="DUF6242_C"/>
</dbReference>
<proteinExistence type="predicted"/>
<protein>
    <recommendedName>
        <fullName evidence="2">DUF6242 domain-containing protein</fullName>
    </recommendedName>
</protein>
<feature type="domain" description="DUF6242" evidence="2">
    <location>
        <begin position="160"/>
        <end position="272"/>
    </location>
</feature>
<dbReference type="NCBIfam" id="NF045728">
    <property type="entry name" value="glycosyl_F510_1955"/>
    <property type="match status" value="1"/>
</dbReference>
<dbReference type="Pfam" id="PF02012">
    <property type="entry name" value="BNR"/>
    <property type="match status" value="1"/>
</dbReference>
<gene>
    <name evidence="3" type="ORF">GCM10009767_08020</name>
</gene>
<dbReference type="Gene3D" id="2.130.10.10">
    <property type="entry name" value="YVTN repeat-like/Quinoprotein amine dehydrogenase"/>
    <property type="match status" value="1"/>
</dbReference>
<dbReference type="Pfam" id="PF25852">
    <property type="entry name" value="DUF6242_C"/>
    <property type="match status" value="1"/>
</dbReference>
<dbReference type="SUPFAM" id="SSF110296">
    <property type="entry name" value="Oligoxyloglucan reducing end-specific cellobiohydrolase"/>
    <property type="match status" value="1"/>
</dbReference>
<dbReference type="RefSeq" id="WP_344120016.1">
    <property type="nucleotide sequence ID" value="NZ_BAAAOA010000010.1"/>
</dbReference>
<keyword evidence="4" id="KW-1185">Reference proteome</keyword>
<dbReference type="InterPro" id="IPR054817">
    <property type="entry name" value="Glycosyl_F510_1955-like"/>
</dbReference>
<evidence type="ECO:0000259" key="2">
    <source>
        <dbReference type="Pfam" id="PF25852"/>
    </source>
</evidence>
<evidence type="ECO:0000256" key="1">
    <source>
        <dbReference type="SAM" id="SignalP"/>
    </source>
</evidence>
<keyword evidence="1" id="KW-0732">Signal</keyword>
<evidence type="ECO:0000313" key="3">
    <source>
        <dbReference type="EMBL" id="GAA1751423.1"/>
    </source>
</evidence>
<sequence>MTSPTRRTLLIGVLGLLGTGALAACTSPAQTPAPPDSAGPSSTGTAITHVHAITRDTGTGEGPGVILLATHEGLFRLQDRELTRVGPIVDLMGFTATPEGRYLASGHPGTGTDLPEPVGLIESTDQGQTWQVLSRGGESDFHALAAGPDRVLGFDGQLRASSNGRTWSTLEIPSAPAALAVAPSTGTILATTQDRVLRSADAGATWETLDTPQLMSLVAWADEKIIVGAGIDGHLLTSRDAGKTWTASDQPVGEITALGASTTADGEIEALMVADSTVLRTIDGGNTTEQLL</sequence>
<feature type="chain" id="PRO_5045626598" description="DUF6242 domain-containing protein" evidence="1">
    <location>
        <begin position="24"/>
        <end position="292"/>
    </location>
</feature>
<dbReference type="InterPro" id="IPR006311">
    <property type="entry name" value="TAT_signal"/>
</dbReference>
<dbReference type="EMBL" id="BAAAOA010000010">
    <property type="protein sequence ID" value="GAA1751423.1"/>
    <property type="molecule type" value="Genomic_DNA"/>
</dbReference>
<evidence type="ECO:0000313" key="4">
    <source>
        <dbReference type="Proteomes" id="UP001501204"/>
    </source>
</evidence>